<evidence type="ECO:0000313" key="3">
    <source>
        <dbReference type="Proteomes" id="UP000821866"/>
    </source>
</evidence>
<feature type="region of interest" description="Disordered" evidence="1">
    <location>
        <begin position="1"/>
        <end position="50"/>
    </location>
</feature>
<feature type="region of interest" description="Disordered" evidence="1">
    <location>
        <begin position="79"/>
        <end position="113"/>
    </location>
</feature>
<dbReference type="EMBL" id="JABSTU010000002">
    <property type="protein sequence ID" value="KAH8038041.1"/>
    <property type="molecule type" value="Genomic_DNA"/>
</dbReference>
<keyword evidence="3" id="KW-1185">Reference proteome</keyword>
<dbReference type="Proteomes" id="UP000821866">
    <property type="component" value="Chromosome 10"/>
</dbReference>
<evidence type="ECO:0000313" key="2">
    <source>
        <dbReference type="EMBL" id="KAH8038041.1"/>
    </source>
</evidence>
<reference evidence="2" key="1">
    <citation type="journal article" date="2020" name="Cell">
        <title>Large-Scale Comparative Analyses of Tick Genomes Elucidate Their Genetic Diversity and Vector Capacities.</title>
        <authorList>
            <consortium name="Tick Genome and Microbiome Consortium (TIGMIC)"/>
            <person name="Jia N."/>
            <person name="Wang J."/>
            <person name="Shi W."/>
            <person name="Du L."/>
            <person name="Sun Y."/>
            <person name="Zhan W."/>
            <person name="Jiang J.F."/>
            <person name="Wang Q."/>
            <person name="Zhang B."/>
            <person name="Ji P."/>
            <person name="Bell-Sakyi L."/>
            <person name="Cui X.M."/>
            <person name="Yuan T.T."/>
            <person name="Jiang B.G."/>
            <person name="Yang W.F."/>
            <person name="Lam T.T."/>
            <person name="Chang Q.C."/>
            <person name="Ding S.J."/>
            <person name="Wang X.J."/>
            <person name="Zhu J.G."/>
            <person name="Ruan X.D."/>
            <person name="Zhao L."/>
            <person name="Wei J.T."/>
            <person name="Ye R.Z."/>
            <person name="Que T.C."/>
            <person name="Du C.H."/>
            <person name="Zhou Y.H."/>
            <person name="Cheng J.X."/>
            <person name="Dai P.F."/>
            <person name="Guo W.B."/>
            <person name="Han X.H."/>
            <person name="Huang E.J."/>
            <person name="Li L.F."/>
            <person name="Wei W."/>
            <person name="Gao Y.C."/>
            <person name="Liu J.Z."/>
            <person name="Shao H.Z."/>
            <person name="Wang X."/>
            <person name="Wang C.C."/>
            <person name="Yang T.C."/>
            <person name="Huo Q.B."/>
            <person name="Li W."/>
            <person name="Chen H.Y."/>
            <person name="Chen S.E."/>
            <person name="Zhou L.G."/>
            <person name="Ni X.B."/>
            <person name="Tian J.H."/>
            <person name="Sheng Y."/>
            <person name="Liu T."/>
            <person name="Pan Y.S."/>
            <person name="Xia L.Y."/>
            <person name="Li J."/>
            <person name="Zhao F."/>
            <person name="Cao W.C."/>
        </authorList>
    </citation>
    <scope>NUCLEOTIDE SEQUENCE</scope>
    <source>
        <strain evidence="2">Rmic-2018</strain>
    </source>
</reference>
<feature type="compositionally biased region" description="Basic and acidic residues" evidence="1">
    <location>
        <begin position="87"/>
        <end position="113"/>
    </location>
</feature>
<accession>A0A9J6EUR1</accession>
<gene>
    <name evidence="2" type="ORF">HPB51_020691</name>
</gene>
<dbReference type="AlphaFoldDB" id="A0A9J6EUR1"/>
<comment type="caution">
    <text evidence="2">The sequence shown here is derived from an EMBL/GenBank/DDBJ whole genome shotgun (WGS) entry which is preliminary data.</text>
</comment>
<feature type="compositionally biased region" description="Basic and acidic residues" evidence="1">
    <location>
        <begin position="33"/>
        <end position="43"/>
    </location>
</feature>
<reference evidence="2" key="2">
    <citation type="submission" date="2021-09" db="EMBL/GenBank/DDBJ databases">
        <authorList>
            <person name="Jia N."/>
            <person name="Wang J."/>
            <person name="Shi W."/>
            <person name="Du L."/>
            <person name="Sun Y."/>
            <person name="Zhan W."/>
            <person name="Jiang J."/>
            <person name="Wang Q."/>
            <person name="Zhang B."/>
            <person name="Ji P."/>
            <person name="Sakyi L.B."/>
            <person name="Cui X."/>
            <person name="Yuan T."/>
            <person name="Jiang B."/>
            <person name="Yang W."/>
            <person name="Lam T.T.-Y."/>
            <person name="Chang Q."/>
            <person name="Ding S."/>
            <person name="Wang X."/>
            <person name="Zhu J."/>
            <person name="Ruan X."/>
            <person name="Zhao L."/>
            <person name="Wei J."/>
            <person name="Que T."/>
            <person name="Du C."/>
            <person name="Cheng J."/>
            <person name="Dai P."/>
            <person name="Han X."/>
            <person name="Huang E."/>
            <person name="Gao Y."/>
            <person name="Liu J."/>
            <person name="Shao H."/>
            <person name="Ye R."/>
            <person name="Li L."/>
            <person name="Wei W."/>
            <person name="Wang X."/>
            <person name="Wang C."/>
            <person name="Huo Q."/>
            <person name="Li W."/>
            <person name="Guo W."/>
            <person name="Chen H."/>
            <person name="Chen S."/>
            <person name="Zhou L."/>
            <person name="Zhou L."/>
            <person name="Ni X."/>
            <person name="Tian J."/>
            <person name="Zhou Y."/>
            <person name="Sheng Y."/>
            <person name="Liu T."/>
            <person name="Pan Y."/>
            <person name="Xia L."/>
            <person name="Li J."/>
            <person name="Zhao F."/>
            <person name="Cao W."/>
        </authorList>
    </citation>
    <scope>NUCLEOTIDE SEQUENCE</scope>
    <source>
        <strain evidence="2">Rmic-2018</strain>
        <tissue evidence="2">Larvae</tissue>
    </source>
</reference>
<evidence type="ECO:0000256" key="1">
    <source>
        <dbReference type="SAM" id="MobiDB-lite"/>
    </source>
</evidence>
<name>A0A9J6EUR1_RHIMP</name>
<feature type="compositionally biased region" description="Polar residues" evidence="1">
    <location>
        <begin position="1"/>
        <end position="19"/>
    </location>
</feature>
<organism evidence="2 3">
    <name type="scientific">Rhipicephalus microplus</name>
    <name type="common">Cattle tick</name>
    <name type="synonym">Boophilus microplus</name>
    <dbReference type="NCBI Taxonomy" id="6941"/>
    <lineage>
        <taxon>Eukaryota</taxon>
        <taxon>Metazoa</taxon>
        <taxon>Ecdysozoa</taxon>
        <taxon>Arthropoda</taxon>
        <taxon>Chelicerata</taxon>
        <taxon>Arachnida</taxon>
        <taxon>Acari</taxon>
        <taxon>Parasitiformes</taxon>
        <taxon>Ixodida</taxon>
        <taxon>Ixodoidea</taxon>
        <taxon>Ixodidae</taxon>
        <taxon>Rhipicephalinae</taxon>
        <taxon>Rhipicephalus</taxon>
        <taxon>Boophilus</taxon>
    </lineage>
</organism>
<proteinExistence type="predicted"/>
<protein>
    <submittedName>
        <fullName evidence="2">Uncharacterized protein</fullName>
    </submittedName>
</protein>
<sequence>MSPSNTMWTSSPKRASSCTKKALFSTGKGCASPDDRKGRDQDKGANFNTKDFPFMANAQTKGSGWVGVAFGHLSPSASKITLQRQNGEPRRHTEDLAKKSQELETKLARLTEL</sequence>